<evidence type="ECO:0000313" key="13">
    <source>
        <dbReference type="Proteomes" id="UP000824123"/>
    </source>
</evidence>
<evidence type="ECO:0000256" key="2">
    <source>
        <dbReference type="ARBA" id="ARBA00005384"/>
    </source>
</evidence>
<dbReference type="Gene3D" id="3.90.1150.10">
    <property type="entry name" value="Aspartate Aminotransferase, domain 1"/>
    <property type="match status" value="1"/>
</dbReference>
<evidence type="ECO:0000256" key="8">
    <source>
        <dbReference type="ARBA" id="ARBA00023015"/>
    </source>
</evidence>
<sequence length="482" mass="53900">MSQLFGPDGEGGKPLYLLLRDKLRRAILSGELPPGKLPSARDMARLEHVSRNTVDAAYAYLRDEGLVSVRPGQGTFVVSGASARPAQVESALDWDARISRAARAFTHYREDEAPLEHGGRDVISFTSLAPDHNTFAVQAFRKVMNDVLAADDGRLLNYGYARGYEPLRQYLLSDMRAKGINTDGQELIIVNGFRQGVELVTRVLVDEGTRVLVEAPTYNGVIGVLKSRIADIGAVDMDAQGMDPERLEREILKKRPALVYCVPTYQNPTGINMSLERRREVLRVCARHGVPILEDGFNEELRFRGESYPTLKSMDPAGVVIYAGSFSKVLFPGLRIGWVLAPRELYHYLLNEKFNQDIHTSTVIQAALNEFLRRGCLERHLKASRVLYRERMAALLDALDEHFSDIADWRRTDGGFSVFVTLRGGVDARARLDRARAAGVMYVPGDVFYPDGRGRDSMRLGFSRLSAAEIREGVRRLRGVFD</sequence>
<dbReference type="InterPro" id="IPR004839">
    <property type="entry name" value="Aminotransferase_I/II_large"/>
</dbReference>
<dbReference type="Pfam" id="PF00155">
    <property type="entry name" value="Aminotran_1_2"/>
    <property type="match status" value="1"/>
</dbReference>
<evidence type="ECO:0000256" key="3">
    <source>
        <dbReference type="ARBA" id="ARBA00007441"/>
    </source>
</evidence>
<protein>
    <submittedName>
        <fullName evidence="12">PLP-dependent aminotransferase family protein</fullName>
    </submittedName>
</protein>
<keyword evidence="7" id="KW-0663">Pyridoxal phosphate</keyword>
<comment type="cofactor">
    <cofactor evidence="1">
        <name>pyridoxal 5'-phosphate</name>
        <dbReference type="ChEBI" id="CHEBI:597326"/>
    </cofactor>
</comment>
<evidence type="ECO:0000256" key="6">
    <source>
        <dbReference type="ARBA" id="ARBA00022679"/>
    </source>
</evidence>
<accession>A0A9D1LRC0</accession>
<dbReference type="SMART" id="SM00345">
    <property type="entry name" value="HTH_GNTR"/>
    <property type="match status" value="1"/>
</dbReference>
<dbReference type="Gene3D" id="3.40.640.10">
    <property type="entry name" value="Type I PLP-dependent aspartate aminotransferase-like (Major domain)"/>
    <property type="match status" value="1"/>
</dbReference>
<feature type="domain" description="HTH gntR-type" evidence="11">
    <location>
        <begin position="13"/>
        <end position="80"/>
    </location>
</feature>
<name>A0A9D1LRC0_9FIRM</name>
<keyword evidence="6" id="KW-0808">Transferase</keyword>
<dbReference type="PROSITE" id="PS50949">
    <property type="entry name" value="HTH_GNTR"/>
    <property type="match status" value="1"/>
</dbReference>
<dbReference type="GO" id="GO:0003700">
    <property type="term" value="F:DNA-binding transcription factor activity"/>
    <property type="evidence" value="ECO:0007669"/>
    <property type="project" value="InterPro"/>
</dbReference>
<dbReference type="GO" id="GO:0008483">
    <property type="term" value="F:transaminase activity"/>
    <property type="evidence" value="ECO:0007669"/>
    <property type="project" value="UniProtKB-KW"/>
</dbReference>
<reference evidence="12" key="1">
    <citation type="submission" date="2020-10" db="EMBL/GenBank/DDBJ databases">
        <authorList>
            <person name="Gilroy R."/>
        </authorList>
    </citation>
    <scope>NUCLEOTIDE SEQUENCE</scope>
    <source>
        <strain evidence="12">ChiSxjej2B14-8506</strain>
    </source>
</reference>
<comment type="similarity">
    <text evidence="2">In the C-terminal section; belongs to the class-I pyridoxal-phosphate-dependent aminotransferase family.</text>
</comment>
<dbReference type="SUPFAM" id="SSF46785">
    <property type="entry name" value="Winged helix' DNA-binding domain"/>
    <property type="match status" value="1"/>
</dbReference>
<evidence type="ECO:0000256" key="4">
    <source>
        <dbReference type="ARBA" id="ARBA00011738"/>
    </source>
</evidence>
<dbReference type="Proteomes" id="UP000824123">
    <property type="component" value="Unassembled WGS sequence"/>
</dbReference>
<proteinExistence type="inferred from homology"/>
<dbReference type="GO" id="GO:0003677">
    <property type="term" value="F:DNA binding"/>
    <property type="evidence" value="ECO:0007669"/>
    <property type="project" value="UniProtKB-KW"/>
</dbReference>
<organism evidence="12 13">
    <name type="scientific">Candidatus Fimadaptatus faecigallinarum</name>
    <dbReference type="NCBI Taxonomy" id="2840814"/>
    <lineage>
        <taxon>Bacteria</taxon>
        <taxon>Bacillati</taxon>
        <taxon>Bacillota</taxon>
        <taxon>Clostridia</taxon>
        <taxon>Eubacteriales</taxon>
        <taxon>Candidatus Fimadaptatus</taxon>
    </lineage>
</organism>
<gene>
    <name evidence="12" type="ORF">IAC59_04790</name>
</gene>
<keyword evidence="10" id="KW-0804">Transcription</keyword>
<reference evidence="12" key="2">
    <citation type="journal article" date="2021" name="PeerJ">
        <title>Extensive microbial diversity within the chicken gut microbiome revealed by metagenomics and culture.</title>
        <authorList>
            <person name="Gilroy R."/>
            <person name="Ravi A."/>
            <person name="Getino M."/>
            <person name="Pursley I."/>
            <person name="Horton D.L."/>
            <person name="Alikhan N.F."/>
            <person name="Baker D."/>
            <person name="Gharbi K."/>
            <person name="Hall N."/>
            <person name="Watson M."/>
            <person name="Adriaenssens E.M."/>
            <person name="Foster-Nyarko E."/>
            <person name="Jarju S."/>
            <person name="Secka A."/>
            <person name="Antonio M."/>
            <person name="Oren A."/>
            <person name="Chaudhuri R.R."/>
            <person name="La Ragione R."/>
            <person name="Hildebrand F."/>
            <person name="Pallen M.J."/>
        </authorList>
    </citation>
    <scope>NUCLEOTIDE SEQUENCE</scope>
    <source>
        <strain evidence="12">ChiSxjej2B14-8506</strain>
    </source>
</reference>
<evidence type="ECO:0000256" key="5">
    <source>
        <dbReference type="ARBA" id="ARBA00022576"/>
    </source>
</evidence>
<dbReference type="Pfam" id="PF00392">
    <property type="entry name" value="GntR"/>
    <property type="match status" value="1"/>
</dbReference>
<dbReference type="FunFam" id="3.40.640.10:FF:000053">
    <property type="entry name" value="Aminotransferase, class I"/>
    <property type="match status" value="1"/>
</dbReference>
<dbReference type="InterPro" id="IPR036388">
    <property type="entry name" value="WH-like_DNA-bd_sf"/>
</dbReference>
<comment type="similarity">
    <text evidence="3">Belongs to the class-I pyridoxal-phosphate-dependent aminotransferase family.</text>
</comment>
<evidence type="ECO:0000256" key="1">
    <source>
        <dbReference type="ARBA" id="ARBA00001933"/>
    </source>
</evidence>
<dbReference type="InterPro" id="IPR015422">
    <property type="entry name" value="PyrdxlP-dep_Trfase_small"/>
</dbReference>
<comment type="subunit">
    <text evidence="4">Homodimer.</text>
</comment>
<keyword evidence="5 12" id="KW-0032">Aminotransferase</keyword>
<dbReference type="InterPro" id="IPR015421">
    <property type="entry name" value="PyrdxlP-dep_Trfase_major"/>
</dbReference>
<dbReference type="SUPFAM" id="SSF53383">
    <property type="entry name" value="PLP-dependent transferases"/>
    <property type="match status" value="1"/>
</dbReference>
<dbReference type="InterPro" id="IPR000524">
    <property type="entry name" value="Tscrpt_reg_HTH_GntR"/>
</dbReference>
<dbReference type="CDD" id="cd00609">
    <property type="entry name" value="AAT_like"/>
    <property type="match status" value="1"/>
</dbReference>
<dbReference type="GO" id="GO:0030170">
    <property type="term" value="F:pyridoxal phosphate binding"/>
    <property type="evidence" value="ECO:0007669"/>
    <property type="project" value="InterPro"/>
</dbReference>
<evidence type="ECO:0000256" key="9">
    <source>
        <dbReference type="ARBA" id="ARBA00023125"/>
    </source>
</evidence>
<dbReference type="PANTHER" id="PTHR46577">
    <property type="entry name" value="HTH-TYPE TRANSCRIPTIONAL REGULATORY PROTEIN GABR"/>
    <property type="match status" value="1"/>
</dbReference>
<dbReference type="CDD" id="cd07377">
    <property type="entry name" value="WHTH_GntR"/>
    <property type="match status" value="1"/>
</dbReference>
<dbReference type="PANTHER" id="PTHR46577:SF1">
    <property type="entry name" value="HTH-TYPE TRANSCRIPTIONAL REGULATORY PROTEIN GABR"/>
    <property type="match status" value="1"/>
</dbReference>
<dbReference type="AlphaFoldDB" id="A0A9D1LRC0"/>
<keyword evidence="9" id="KW-0238">DNA-binding</keyword>
<evidence type="ECO:0000256" key="7">
    <source>
        <dbReference type="ARBA" id="ARBA00022898"/>
    </source>
</evidence>
<comment type="caution">
    <text evidence="12">The sequence shown here is derived from an EMBL/GenBank/DDBJ whole genome shotgun (WGS) entry which is preliminary data.</text>
</comment>
<dbReference type="Gene3D" id="1.10.10.10">
    <property type="entry name" value="Winged helix-like DNA-binding domain superfamily/Winged helix DNA-binding domain"/>
    <property type="match status" value="1"/>
</dbReference>
<evidence type="ECO:0000259" key="11">
    <source>
        <dbReference type="PROSITE" id="PS50949"/>
    </source>
</evidence>
<keyword evidence="8" id="KW-0805">Transcription regulation</keyword>
<evidence type="ECO:0000256" key="10">
    <source>
        <dbReference type="ARBA" id="ARBA00023163"/>
    </source>
</evidence>
<dbReference type="InterPro" id="IPR051446">
    <property type="entry name" value="HTH_trans_reg/aminotransferase"/>
</dbReference>
<dbReference type="EMBL" id="DVNK01000032">
    <property type="protein sequence ID" value="HIU46557.1"/>
    <property type="molecule type" value="Genomic_DNA"/>
</dbReference>
<dbReference type="InterPro" id="IPR015424">
    <property type="entry name" value="PyrdxlP-dep_Trfase"/>
</dbReference>
<evidence type="ECO:0000313" key="12">
    <source>
        <dbReference type="EMBL" id="HIU46557.1"/>
    </source>
</evidence>
<dbReference type="InterPro" id="IPR036390">
    <property type="entry name" value="WH_DNA-bd_sf"/>
</dbReference>